<feature type="domain" description="DUF4214" evidence="1">
    <location>
        <begin position="214"/>
        <end position="278"/>
    </location>
</feature>
<accession>A0A563W3P8</accession>
<feature type="domain" description="DUF4214" evidence="1">
    <location>
        <begin position="86"/>
        <end position="142"/>
    </location>
</feature>
<organism evidence="2 3">
    <name type="scientific">Hyella patelloides LEGE 07179</name>
    <dbReference type="NCBI Taxonomy" id="945734"/>
    <lineage>
        <taxon>Bacteria</taxon>
        <taxon>Bacillati</taxon>
        <taxon>Cyanobacteriota</taxon>
        <taxon>Cyanophyceae</taxon>
        <taxon>Pleurocapsales</taxon>
        <taxon>Hyellaceae</taxon>
        <taxon>Hyella</taxon>
    </lineage>
</organism>
<name>A0A563W3P8_9CYAN</name>
<evidence type="ECO:0000313" key="3">
    <source>
        <dbReference type="Proteomes" id="UP000320055"/>
    </source>
</evidence>
<keyword evidence="3" id="KW-1185">Reference proteome</keyword>
<dbReference type="RefSeq" id="WP_144867587.1">
    <property type="nucleotide sequence ID" value="NZ_LR213833.1"/>
</dbReference>
<evidence type="ECO:0000313" key="2">
    <source>
        <dbReference type="EMBL" id="VEP18319.1"/>
    </source>
</evidence>
<protein>
    <recommendedName>
        <fullName evidence="1">DUF4214 domain-containing protein</fullName>
    </recommendedName>
</protein>
<reference evidence="2 3" key="1">
    <citation type="submission" date="2019-01" db="EMBL/GenBank/DDBJ databases">
        <authorList>
            <person name="Brito A."/>
        </authorList>
    </citation>
    <scope>NUCLEOTIDE SEQUENCE [LARGE SCALE GENOMIC DNA]</scope>
    <source>
        <strain evidence="2">1</strain>
    </source>
</reference>
<dbReference type="InterPro" id="IPR038255">
    <property type="entry name" value="PBS_linker_sf"/>
</dbReference>
<dbReference type="AlphaFoldDB" id="A0A563W3P8"/>
<dbReference type="EMBL" id="CAACVJ010000682">
    <property type="protein sequence ID" value="VEP18319.1"/>
    <property type="molecule type" value="Genomic_DNA"/>
</dbReference>
<feature type="domain" description="DUF4214" evidence="1">
    <location>
        <begin position="530"/>
        <end position="586"/>
    </location>
</feature>
<proteinExistence type="predicted"/>
<dbReference type="Pfam" id="PF13946">
    <property type="entry name" value="DUF4214"/>
    <property type="match status" value="4"/>
</dbReference>
<dbReference type="OrthoDB" id="9775707at2"/>
<gene>
    <name evidence="2" type="ORF">H1P_750003</name>
</gene>
<feature type="domain" description="DUF4214" evidence="1">
    <location>
        <begin position="379"/>
        <end position="435"/>
    </location>
</feature>
<dbReference type="InterPro" id="IPR025282">
    <property type="entry name" value="DUF4214"/>
</dbReference>
<evidence type="ECO:0000259" key="1">
    <source>
        <dbReference type="Pfam" id="PF13946"/>
    </source>
</evidence>
<dbReference type="Gene3D" id="1.10.3130.20">
    <property type="entry name" value="Phycobilisome linker domain"/>
    <property type="match status" value="1"/>
</dbReference>
<dbReference type="Proteomes" id="UP000320055">
    <property type="component" value="Unassembled WGS sequence"/>
</dbReference>
<sequence length="634" mass="72166">MFKDIAENEITAEEIKNRLLAYASIQAAEEEVDDDYWYGNISTYTLNLRLSGIYGEKQFNDVLSSGADSTLNIGKYPYLENEVFLRETRHLDDLNFVKQLYQAFLAREADAGGLEGNVNQLKNGALRENLVIGLRNSQEADGVFLRVTECLDDEHFLEIAHRVYLKPDNHQVRWLQDLQSLQNGLSRATVFQELKQFQQLQTALQHREGDFYRSDSVFLQNTQNFSNEEFVKELYLTYCKREADPGGLASNVEQLDNGVARSDLLFGLRTSEEAANVFVDLTAGLDNATYIAVAYLAYRQQGLTLQAKQQCLEVLEAGNIRQAILRDRFSAPTLEEPVVEPIEPATTVKPEVTPSPLELVIEQLQFSFAQEDDLFLLQTENLSNEDFIKQLYLTYLGREADPDGLAGNLQQLTNGVSRHEILYGIRTSQEAANVFVDLTASLDNASFIDLAYLNFRKQKLDPLIEAQALETLESGQIRQTILQNCPPLVLAVSVEEVTSSIIDSEKLSSTPLQQILEDLKIADQELIAQTKNLSNQEFIQHIYRIFLRREADPDGLSSHTEQLDRDISRWEILYDLRTSQEAANVFVEITTELDNSQFLDVAYTVYLQRELDPENKEAYLEYLDRDNSRQDILS</sequence>